<dbReference type="EMBL" id="JABSNM010000013">
    <property type="protein sequence ID" value="NRT57219.1"/>
    <property type="molecule type" value="Genomic_DNA"/>
</dbReference>
<protein>
    <submittedName>
        <fullName evidence="1">ABC-type amino acid transport substrate-binding protein</fullName>
    </submittedName>
</protein>
<dbReference type="SUPFAM" id="SSF53850">
    <property type="entry name" value="Periplasmic binding protein-like II"/>
    <property type="match status" value="1"/>
</dbReference>
<proteinExistence type="predicted"/>
<name>A0ABX2G732_9BURK</name>
<keyword evidence="2" id="KW-1185">Reference proteome</keyword>
<dbReference type="Gene3D" id="3.40.190.10">
    <property type="entry name" value="Periplasmic binding protein-like II"/>
    <property type="match status" value="3"/>
</dbReference>
<dbReference type="RefSeq" id="WP_286180835.1">
    <property type="nucleotide sequence ID" value="NZ_JABSNM010000013.1"/>
</dbReference>
<dbReference type="PROSITE" id="PS51318">
    <property type="entry name" value="TAT"/>
    <property type="match status" value="1"/>
</dbReference>
<organism evidence="1 2">
    <name type="scientific">Sphaerotilus uruguayifluvii</name>
    <dbReference type="NCBI Taxonomy" id="2735897"/>
    <lineage>
        <taxon>Bacteria</taxon>
        <taxon>Pseudomonadati</taxon>
        <taxon>Pseudomonadota</taxon>
        <taxon>Betaproteobacteria</taxon>
        <taxon>Burkholderiales</taxon>
        <taxon>Sphaerotilaceae</taxon>
        <taxon>Sphaerotilus</taxon>
    </lineage>
</organism>
<reference evidence="1 2" key="1">
    <citation type="submission" date="2020-05" db="EMBL/GenBank/DDBJ databases">
        <title>Genomic Encyclopedia of Type Strains, Phase IV (KMG-V): Genome sequencing to study the core and pangenomes of soil and plant-associated prokaryotes.</title>
        <authorList>
            <person name="Whitman W."/>
        </authorList>
    </citation>
    <scope>NUCLEOTIDE SEQUENCE [LARGE SCALE GENOMIC DNA]</scope>
    <source>
        <strain evidence="1 2">C29</strain>
    </source>
</reference>
<dbReference type="PANTHER" id="PTHR35936:SF19">
    <property type="entry name" value="AMINO-ACID-BINDING PROTEIN YXEM-RELATED"/>
    <property type="match status" value="1"/>
</dbReference>
<dbReference type="Proteomes" id="UP001516061">
    <property type="component" value="Unassembled WGS sequence"/>
</dbReference>
<evidence type="ECO:0000313" key="2">
    <source>
        <dbReference type="Proteomes" id="UP001516061"/>
    </source>
</evidence>
<gene>
    <name evidence="1" type="ORF">HNQ01_002969</name>
</gene>
<comment type="caution">
    <text evidence="1">The sequence shown here is derived from an EMBL/GenBank/DDBJ whole genome shotgun (WGS) entry which is preliminary data.</text>
</comment>
<accession>A0ABX2G732</accession>
<sequence>MTSNRSPSTPSSPMSRRGLLGRGTALGLGALLGIEGAQAQDGAPSALERVRTLGRLSVGLYNELPPFHDRGQGIEIELARALAQSLGVKVSLLPFTADENMNDDLRNMVWKGHYLGYGPADVLLHVPVDRPLMQENPQVSIFGPYWRERVVVARDLSKVPVLDSLEPLKGQKIAVPGQSLAGWLMIGAESGMLRDTLTTKIDNGVIAAQMLQRGEVVAAAGLRSELETVLRGDSRYAIEPIPMPRAPKDGWAVGMATKKSATDLAQALQGAVNGLAESGALKAMFARANLDWHPV</sequence>
<dbReference type="PANTHER" id="PTHR35936">
    <property type="entry name" value="MEMBRANE-BOUND LYTIC MUREIN TRANSGLYCOSYLASE F"/>
    <property type="match status" value="1"/>
</dbReference>
<evidence type="ECO:0000313" key="1">
    <source>
        <dbReference type="EMBL" id="NRT57219.1"/>
    </source>
</evidence>
<dbReference type="InterPro" id="IPR006311">
    <property type="entry name" value="TAT_signal"/>
</dbReference>